<evidence type="ECO:0000313" key="1">
    <source>
        <dbReference type="EMBL" id="WAR27965.1"/>
    </source>
</evidence>
<gene>
    <name evidence="1" type="ORF">MAR_013669</name>
</gene>
<dbReference type="EMBL" id="CP111026">
    <property type="protein sequence ID" value="WAR27965.1"/>
    <property type="molecule type" value="Genomic_DNA"/>
</dbReference>
<accession>A0ABY7G0M6</accession>
<evidence type="ECO:0000313" key="2">
    <source>
        <dbReference type="Proteomes" id="UP001164746"/>
    </source>
</evidence>
<sequence length="350" mass="40094">MPTNIPKETALRVAQSCHEQMFKTPVKMIVRQHDFDPQKALVMVAGSKHVMSFIDQMRNDGYSCGPDVTKQFGLRDGQRLILTCAGNIATSSGKKGMVKKTYFTYMNEIKEPLQLHVVDMYKQRELHEYRGIVRLTVDDGTEFPDEQFDLTVTLPKIERQKTIFQGTRVRFPYYLTALAGFLSRQVCGNDEHSWKDVLLSIVGNKRELESLIRVAKRKVEDDNDAPSVCRVTLCDWMKATTKKDDKVHRILDMLNHEGLHEIHDKYKAFVQFQKEVMTDTALSEVSSATSKSANVLAVDLNLNKEAVDRCMKEDGQRSLVLHLLYEWRESDEAIKYGDRALDRLRALCGV</sequence>
<proteinExistence type="predicted"/>
<reference evidence="1" key="1">
    <citation type="submission" date="2022-11" db="EMBL/GenBank/DDBJ databases">
        <title>Centuries of genome instability and evolution in soft-shell clam transmissible cancer (bioRxiv).</title>
        <authorList>
            <person name="Hart S.F.M."/>
            <person name="Yonemitsu M.A."/>
            <person name="Giersch R.M."/>
            <person name="Beal B.F."/>
            <person name="Arriagada G."/>
            <person name="Davis B.W."/>
            <person name="Ostrander E.A."/>
            <person name="Goff S.P."/>
            <person name="Metzger M.J."/>
        </authorList>
    </citation>
    <scope>NUCLEOTIDE SEQUENCE</scope>
    <source>
        <strain evidence="1">MELC-2E11</strain>
        <tissue evidence="1">Siphon/mantle</tissue>
    </source>
</reference>
<protein>
    <submittedName>
        <fullName evidence="1">Uncharacterized protein</fullName>
    </submittedName>
</protein>
<dbReference type="PANTHER" id="PTHR28336:SF3">
    <property type="entry name" value="CHROMOSOME 11 C6ORF62 HOMOLOG"/>
    <property type="match status" value="1"/>
</dbReference>
<organism evidence="1 2">
    <name type="scientific">Mya arenaria</name>
    <name type="common">Soft-shell clam</name>
    <dbReference type="NCBI Taxonomy" id="6604"/>
    <lineage>
        <taxon>Eukaryota</taxon>
        <taxon>Metazoa</taxon>
        <taxon>Spiralia</taxon>
        <taxon>Lophotrochozoa</taxon>
        <taxon>Mollusca</taxon>
        <taxon>Bivalvia</taxon>
        <taxon>Autobranchia</taxon>
        <taxon>Heteroconchia</taxon>
        <taxon>Euheterodonta</taxon>
        <taxon>Imparidentia</taxon>
        <taxon>Neoheterodontei</taxon>
        <taxon>Myida</taxon>
        <taxon>Myoidea</taxon>
        <taxon>Myidae</taxon>
        <taxon>Mya</taxon>
    </lineage>
</organism>
<dbReference type="Proteomes" id="UP001164746">
    <property type="component" value="Chromosome 15"/>
</dbReference>
<dbReference type="PANTHER" id="PTHR28336">
    <property type="entry name" value="BA1-643"/>
    <property type="match status" value="1"/>
</dbReference>
<keyword evidence="2" id="KW-1185">Reference proteome</keyword>
<name>A0ABY7G0M6_MYAAR</name>